<dbReference type="AlphaFoldDB" id="A0A2S4UMM2"/>
<reference evidence="2" key="3">
    <citation type="journal article" date="2018" name="Mol. Plant Microbe Interact.">
        <title>Genome sequence resources for the wheat stripe rust pathogen (Puccinia striiformis f. sp. tritici) and the barley stripe rust pathogen (Puccinia striiformis f. sp. hordei).</title>
        <authorList>
            <person name="Xia C."/>
            <person name="Wang M."/>
            <person name="Yin C."/>
            <person name="Cornejo O.E."/>
            <person name="Hulbert S.H."/>
            <person name="Chen X."/>
        </authorList>
    </citation>
    <scope>NUCLEOTIDE SEQUENCE [LARGE SCALE GENOMIC DNA]</scope>
    <source>
        <strain evidence="2">93TX-2</strain>
    </source>
</reference>
<dbReference type="Proteomes" id="UP000238274">
    <property type="component" value="Unassembled WGS sequence"/>
</dbReference>
<evidence type="ECO:0000313" key="2">
    <source>
        <dbReference type="Proteomes" id="UP000238274"/>
    </source>
</evidence>
<name>A0A2S4UMM2_9BASI</name>
<gene>
    <name evidence="1" type="ORF">PSHT_14001</name>
</gene>
<dbReference type="OrthoDB" id="436637at2759"/>
<evidence type="ECO:0000313" key="1">
    <source>
        <dbReference type="EMBL" id="POV98481.1"/>
    </source>
</evidence>
<protein>
    <submittedName>
        <fullName evidence="1">Uncharacterized protein</fullName>
    </submittedName>
</protein>
<dbReference type="VEuPathDB" id="FungiDB:PSHT_14001"/>
<sequence length="107" mass="11819">MRTELSSLVGRDHVSYGAYYFPVKNCIDGDLCEAFAILPLNKQRQVATELDRSVSRVSKKTETTRASSGLCCNSGNHSAKALKCRDHRWLVGGGLRMRSPVGFCQPI</sequence>
<keyword evidence="2" id="KW-1185">Reference proteome</keyword>
<proteinExistence type="predicted"/>
<comment type="caution">
    <text evidence="1">The sequence shown here is derived from an EMBL/GenBank/DDBJ whole genome shotgun (WGS) entry which is preliminary data.</text>
</comment>
<organism evidence="1 2">
    <name type="scientific">Puccinia striiformis</name>
    <dbReference type="NCBI Taxonomy" id="27350"/>
    <lineage>
        <taxon>Eukaryota</taxon>
        <taxon>Fungi</taxon>
        <taxon>Dikarya</taxon>
        <taxon>Basidiomycota</taxon>
        <taxon>Pucciniomycotina</taxon>
        <taxon>Pucciniomycetes</taxon>
        <taxon>Pucciniales</taxon>
        <taxon>Pucciniaceae</taxon>
        <taxon>Puccinia</taxon>
    </lineage>
</organism>
<accession>A0A2S4UMM2</accession>
<reference evidence="2" key="2">
    <citation type="journal article" date="2018" name="BMC Genomics">
        <title>Genomic insights into host adaptation between the wheat stripe rust pathogen (Puccinia striiformis f. sp. tritici) and the barley stripe rust pathogen (Puccinia striiformis f. sp. hordei).</title>
        <authorList>
            <person name="Xia C."/>
            <person name="Wang M."/>
            <person name="Yin C."/>
            <person name="Cornejo O.E."/>
            <person name="Hulbert S.H."/>
            <person name="Chen X."/>
        </authorList>
    </citation>
    <scope>NUCLEOTIDE SEQUENCE [LARGE SCALE GENOMIC DNA]</scope>
    <source>
        <strain evidence="2">93TX-2</strain>
    </source>
</reference>
<reference evidence="1 2" key="1">
    <citation type="submission" date="2017-12" db="EMBL/GenBank/DDBJ databases">
        <title>Gene loss provides genomic basis for host adaptation in cereal stripe rust fungi.</title>
        <authorList>
            <person name="Xia C."/>
        </authorList>
    </citation>
    <scope>NUCLEOTIDE SEQUENCE [LARGE SCALE GENOMIC DNA]</scope>
    <source>
        <strain evidence="1 2">93TX-2</strain>
    </source>
</reference>
<dbReference type="VEuPathDB" id="FungiDB:PSTT_01231"/>
<dbReference type="EMBL" id="PKSM01000298">
    <property type="protein sequence ID" value="POV98481.1"/>
    <property type="molecule type" value="Genomic_DNA"/>
</dbReference>